<dbReference type="RefSeq" id="WP_147211519.1">
    <property type="nucleotide sequence ID" value="NZ_BJYM01000014.1"/>
</dbReference>
<sequence>MKSLLIESHCIFPTKDIIKTANFYEQKLRFKAVHYLNVDEPHICLYRDTTEIILIKTNGQKAIPNRDLYGYGYDAYFITKNQEELQEEMIRSGVKIVHSLNDTDYNNKEFVIEDIDGRWIAFGIKVG</sequence>
<keyword evidence="3" id="KW-1185">Reference proteome</keyword>
<dbReference type="InterPro" id="IPR004360">
    <property type="entry name" value="Glyas_Fos-R_dOase_dom"/>
</dbReference>
<dbReference type="STRING" id="582851.GCA_900162665_04601"/>
<dbReference type="Gene3D" id="3.10.180.10">
    <property type="entry name" value="2,3-Dihydroxybiphenyl 1,2-Dioxygenase, domain 1"/>
    <property type="match status" value="1"/>
</dbReference>
<accession>A0A511ZMC9</accession>
<proteinExistence type="predicted"/>
<dbReference type="Proteomes" id="UP000321558">
    <property type="component" value="Unassembled WGS sequence"/>
</dbReference>
<protein>
    <recommendedName>
        <fullName evidence="1">Glyoxalase/fosfomycin resistance/dioxygenase domain-containing protein</fullName>
    </recommendedName>
</protein>
<gene>
    <name evidence="2" type="ORF">OSO01_33190</name>
</gene>
<evidence type="ECO:0000313" key="2">
    <source>
        <dbReference type="EMBL" id="GEN88580.1"/>
    </source>
</evidence>
<organism evidence="2 3">
    <name type="scientific">Oceanobacillus sojae</name>
    <dbReference type="NCBI Taxonomy" id="582851"/>
    <lineage>
        <taxon>Bacteria</taxon>
        <taxon>Bacillati</taxon>
        <taxon>Bacillota</taxon>
        <taxon>Bacilli</taxon>
        <taxon>Bacillales</taxon>
        <taxon>Bacillaceae</taxon>
        <taxon>Oceanobacillus</taxon>
    </lineage>
</organism>
<feature type="domain" description="Glyoxalase/fosfomycin resistance/dioxygenase" evidence="1">
    <location>
        <begin position="9"/>
        <end position="122"/>
    </location>
</feature>
<evidence type="ECO:0000313" key="3">
    <source>
        <dbReference type="Proteomes" id="UP000321558"/>
    </source>
</evidence>
<dbReference type="AlphaFoldDB" id="A0A511ZMC9"/>
<dbReference type="EMBL" id="BJYM01000014">
    <property type="protein sequence ID" value="GEN88580.1"/>
    <property type="molecule type" value="Genomic_DNA"/>
</dbReference>
<dbReference type="Pfam" id="PF00903">
    <property type="entry name" value="Glyoxalase"/>
    <property type="match status" value="1"/>
</dbReference>
<dbReference type="InterPro" id="IPR029068">
    <property type="entry name" value="Glyas_Bleomycin-R_OHBP_Dase"/>
</dbReference>
<reference evidence="2 3" key="1">
    <citation type="submission" date="2019-07" db="EMBL/GenBank/DDBJ databases">
        <title>Whole genome shotgun sequence of Oceanobacillus sojae NBRC 105379.</title>
        <authorList>
            <person name="Hosoyama A."/>
            <person name="Uohara A."/>
            <person name="Ohji S."/>
            <person name="Ichikawa N."/>
        </authorList>
    </citation>
    <scope>NUCLEOTIDE SEQUENCE [LARGE SCALE GENOMIC DNA]</scope>
    <source>
        <strain evidence="2 3">NBRC 105379</strain>
    </source>
</reference>
<comment type="caution">
    <text evidence="2">The sequence shown here is derived from an EMBL/GenBank/DDBJ whole genome shotgun (WGS) entry which is preliminary data.</text>
</comment>
<dbReference type="OrthoDB" id="1840305at2"/>
<name>A0A511ZMC9_9BACI</name>
<dbReference type="SUPFAM" id="SSF54593">
    <property type="entry name" value="Glyoxalase/Bleomycin resistance protein/Dihydroxybiphenyl dioxygenase"/>
    <property type="match status" value="1"/>
</dbReference>
<evidence type="ECO:0000259" key="1">
    <source>
        <dbReference type="Pfam" id="PF00903"/>
    </source>
</evidence>